<reference evidence="2" key="1">
    <citation type="journal article" date="2016" name="Nat. Biotechnol.">
        <title>Sequencing wild and cultivated cassava and related species reveals extensive interspecific hybridization and genetic diversity.</title>
        <authorList>
            <person name="Bredeson J.V."/>
            <person name="Lyons J.B."/>
            <person name="Prochnik S.E."/>
            <person name="Wu G.A."/>
            <person name="Ha C.M."/>
            <person name="Edsinger-Gonzales E."/>
            <person name="Grimwood J."/>
            <person name="Schmutz J."/>
            <person name="Rabbi I.Y."/>
            <person name="Egesi C."/>
            <person name="Nauluvula P."/>
            <person name="Lebot V."/>
            <person name="Ndunguru J."/>
            <person name="Mkamilo G."/>
            <person name="Bart R.S."/>
            <person name="Setter T.L."/>
            <person name="Gleadow R.M."/>
            <person name="Kulakow P."/>
            <person name="Ferguson M.E."/>
            <person name="Rounsley S."/>
            <person name="Rokhsar D.S."/>
        </authorList>
    </citation>
    <scope>NUCLEOTIDE SEQUENCE [LARGE SCALE GENOMIC DNA]</scope>
    <source>
        <strain evidence="2">cv. AM560-2</strain>
    </source>
</reference>
<organism evidence="1 2">
    <name type="scientific">Manihot esculenta</name>
    <name type="common">Cassava</name>
    <name type="synonym">Jatropha manihot</name>
    <dbReference type="NCBI Taxonomy" id="3983"/>
    <lineage>
        <taxon>Eukaryota</taxon>
        <taxon>Viridiplantae</taxon>
        <taxon>Streptophyta</taxon>
        <taxon>Embryophyta</taxon>
        <taxon>Tracheophyta</taxon>
        <taxon>Spermatophyta</taxon>
        <taxon>Magnoliopsida</taxon>
        <taxon>eudicotyledons</taxon>
        <taxon>Gunneridae</taxon>
        <taxon>Pentapetalae</taxon>
        <taxon>rosids</taxon>
        <taxon>fabids</taxon>
        <taxon>Malpighiales</taxon>
        <taxon>Euphorbiaceae</taxon>
        <taxon>Crotonoideae</taxon>
        <taxon>Manihoteae</taxon>
        <taxon>Manihot</taxon>
    </lineage>
</organism>
<accession>A0ACB7H325</accession>
<keyword evidence="2" id="KW-1185">Reference proteome</keyword>
<sequence>MGDLELLKNLYTCGSGIKTLPSSINQLGRLEELRCGGCEGLTLPPLTGLSCVREIDLSDCGILEIPQSLWFLESLEELHLGGNNFETTPASIKHLIELKKLFLIGCKRLKCLPELPSCLEVLDASDCTSLESASTPFLFLEHDDEKEEKHLEFRNCINLDKNVHDKVMEDVLKTHLLKHKIVKLYIPGVEVPETMRYKNKSGSSLSFRLDQANLIGFSLCAVFDPESFSHGPITGITCIANFIDKTGHSSENEPSLQNMCFVEDPLEDTLSEDFQHIFLWNKLLDMEESFLEASFQFCIARHSFVPTYHVDRDYDSIIMCGVHPIFREDRLSRDKKRSRIEEDKEDEPSL</sequence>
<dbReference type="Proteomes" id="UP000091857">
    <property type="component" value="Chromosome 10"/>
</dbReference>
<dbReference type="EMBL" id="CM004396">
    <property type="protein sequence ID" value="KAG8646128.1"/>
    <property type="molecule type" value="Genomic_DNA"/>
</dbReference>
<name>A0ACB7H325_MANES</name>
<evidence type="ECO:0000313" key="1">
    <source>
        <dbReference type="EMBL" id="KAG8646128.1"/>
    </source>
</evidence>
<protein>
    <submittedName>
        <fullName evidence="1">Uncharacterized protein</fullName>
    </submittedName>
</protein>
<comment type="caution">
    <text evidence="1">The sequence shown here is derived from an EMBL/GenBank/DDBJ whole genome shotgun (WGS) entry which is preliminary data.</text>
</comment>
<proteinExistence type="predicted"/>
<gene>
    <name evidence="1" type="ORF">MANES_10G128001v8</name>
</gene>
<evidence type="ECO:0000313" key="2">
    <source>
        <dbReference type="Proteomes" id="UP000091857"/>
    </source>
</evidence>